<name>A0A0C9SEK2_AMBAM</name>
<accession>A0A0C9SEK2</accession>
<evidence type="ECO:0000256" key="1">
    <source>
        <dbReference type="SAM" id="SignalP"/>
    </source>
</evidence>
<evidence type="ECO:0000259" key="2">
    <source>
        <dbReference type="Pfam" id="PF00014"/>
    </source>
</evidence>
<dbReference type="Pfam" id="PF00014">
    <property type="entry name" value="Kunitz_BPTI"/>
    <property type="match status" value="1"/>
</dbReference>
<keyword evidence="1" id="KW-0732">Signal</keyword>
<dbReference type="Gene3D" id="4.10.410.10">
    <property type="entry name" value="Pancreatic trypsin inhibitor Kunitz domain"/>
    <property type="match status" value="1"/>
</dbReference>
<sequence length="94" mass="10755">MYKLCITVVILIVYASIPQTRSGAAKRKNCRTPRTVEGCSIIRRMWSFDSSTGKCEHDFVCSDHENAFESQNECNTTCRTVPTPKPRPPKRDCW</sequence>
<dbReference type="EMBL" id="GBZX01001162">
    <property type="protein sequence ID" value="JAG91578.1"/>
    <property type="molecule type" value="mRNA"/>
</dbReference>
<feature type="chain" id="PRO_5002203454" evidence="1">
    <location>
        <begin position="23"/>
        <end position="94"/>
    </location>
</feature>
<protein>
    <submittedName>
        <fullName evidence="3">Putative secreted protein</fullName>
    </submittedName>
</protein>
<dbReference type="SUPFAM" id="SSF57362">
    <property type="entry name" value="BPTI-like"/>
    <property type="match status" value="1"/>
</dbReference>
<dbReference type="InterPro" id="IPR036880">
    <property type="entry name" value="Kunitz_BPTI_sf"/>
</dbReference>
<dbReference type="InterPro" id="IPR002223">
    <property type="entry name" value="Kunitz_BPTI"/>
</dbReference>
<dbReference type="GO" id="GO:0004867">
    <property type="term" value="F:serine-type endopeptidase inhibitor activity"/>
    <property type="evidence" value="ECO:0007669"/>
    <property type="project" value="InterPro"/>
</dbReference>
<feature type="signal peptide" evidence="1">
    <location>
        <begin position="1"/>
        <end position="22"/>
    </location>
</feature>
<feature type="domain" description="BPTI/Kunitz inhibitor" evidence="2">
    <location>
        <begin position="30"/>
        <end position="79"/>
    </location>
</feature>
<reference evidence="3" key="1">
    <citation type="journal article" date="2015" name="PLoS ONE">
        <title>An Insight into the Sialome of the Lone Star Tick, Amblyomma americanum, with a Glimpse on Its Time Dependent Gene Expression.</title>
        <authorList>
            <person name="Karim S."/>
            <person name="Ribeiro J.M."/>
        </authorList>
    </citation>
    <scope>NUCLEOTIDE SEQUENCE</scope>
    <source>
        <tissue evidence="3">Salivary gland</tissue>
    </source>
</reference>
<organism evidence="3">
    <name type="scientific">Amblyomma americanum</name>
    <name type="common">Lone star tick</name>
    <dbReference type="NCBI Taxonomy" id="6943"/>
    <lineage>
        <taxon>Eukaryota</taxon>
        <taxon>Metazoa</taxon>
        <taxon>Ecdysozoa</taxon>
        <taxon>Arthropoda</taxon>
        <taxon>Chelicerata</taxon>
        <taxon>Arachnida</taxon>
        <taxon>Acari</taxon>
        <taxon>Parasitiformes</taxon>
        <taxon>Ixodida</taxon>
        <taxon>Ixodoidea</taxon>
        <taxon>Ixodidae</taxon>
        <taxon>Amblyomminae</taxon>
        <taxon>Amblyomma</taxon>
    </lineage>
</organism>
<proteinExistence type="evidence at transcript level"/>
<evidence type="ECO:0000313" key="3">
    <source>
        <dbReference type="EMBL" id="JAG91578.1"/>
    </source>
</evidence>
<dbReference type="AlphaFoldDB" id="A0A0C9SEK2"/>
<feature type="non-terminal residue" evidence="3">
    <location>
        <position position="94"/>
    </location>
</feature>